<evidence type="ECO:0000313" key="1">
    <source>
        <dbReference type="EMBL" id="EMI56759.1"/>
    </source>
</evidence>
<sequence length="52" mass="5813">MVQFAPSAGVSEIAEAIVRDMAINDPPPTGWIPADCNDTYILKLFKRHWPTK</sequence>
<dbReference type="Proteomes" id="UP000011885">
    <property type="component" value="Unassembled WGS sequence"/>
</dbReference>
<reference evidence="1 2" key="1">
    <citation type="journal article" date="2013" name="Mar. Genomics">
        <title>Expression of sulfatases in Rhodopirellula baltica and the diversity of sulfatases in the genus Rhodopirellula.</title>
        <authorList>
            <person name="Wegner C.E."/>
            <person name="Richter-Heitmann T."/>
            <person name="Klindworth A."/>
            <person name="Klockow C."/>
            <person name="Richter M."/>
            <person name="Achstetter T."/>
            <person name="Glockner F.O."/>
            <person name="Harder J."/>
        </authorList>
    </citation>
    <scope>NUCLEOTIDE SEQUENCE [LARGE SCALE GENOMIC DNA]</scope>
    <source>
        <strain evidence="1 2">SM41</strain>
    </source>
</reference>
<name>M5U681_9BACT</name>
<dbReference type="EMBL" id="ANOH01000124">
    <property type="protein sequence ID" value="EMI56759.1"/>
    <property type="molecule type" value="Genomic_DNA"/>
</dbReference>
<keyword evidence="2" id="KW-1185">Reference proteome</keyword>
<comment type="caution">
    <text evidence="1">The sequence shown here is derived from an EMBL/GenBank/DDBJ whole genome shotgun (WGS) entry which is preliminary data.</text>
</comment>
<proteinExistence type="predicted"/>
<accession>M5U681</accession>
<organism evidence="1 2">
    <name type="scientific">Rhodopirellula sallentina SM41</name>
    <dbReference type="NCBI Taxonomy" id="1263870"/>
    <lineage>
        <taxon>Bacteria</taxon>
        <taxon>Pseudomonadati</taxon>
        <taxon>Planctomycetota</taxon>
        <taxon>Planctomycetia</taxon>
        <taxon>Pirellulales</taxon>
        <taxon>Pirellulaceae</taxon>
        <taxon>Rhodopirellula</taxon>
    </lineage>
</organism>
<gene>
    <name evidence="1" type="ORF">RSSM_01799</name>
</gene>
<evidence type="ECO:0000313" key="2">
    <source>
        <dbReference type="Proteomes" id="UP000011885"/>
    </source>
</evidence>
<protein>
    <submittedName>
        <fullName evidence="1">Uncharacterized protein</fullName>
    </submittedName>
</protein>
<dbReference type="AlphaFoldDB" id="M5U681"/>